<dbReference type="STRING" id="1802401.A3B21_05210"/>
<dbReference type="InterPro" id="IPR025354">
    <property type="entry name" value="DUF4258"/>
</dbReference>
<evidence type="ECO:0008006" key="3">
    <source>
        <dbReference type="Google" id="ProtNLM"/>
    </source>
</evidence>
<dbReference type="EMBL" id="MGEJ01000001">
    <property type="protein sequence ID" value="OGL82082.1"/>
    <property type="molecule type" value="Genomic_DNA"/>
</dbReference>
<proteinExistence type="predicted"/>
<accession>A0A1F7UUW9</accession>
<dbReference type="Pfam" id="PF14076">
    <property type="entry name" value="DUF4258"/>
    <property type="match status" value="1"/>
</dbReference>
<gene>
    <name evidence="1" type="ORF">A3B21_05210</name>
</gene>
<dbReference type="Proteomes" id="UP000176897">
    <property type="component" value="Unassembled WGS sequence"/>
</dbReference>
<comment type="caution">
    <text evidence="1">The sequence shown here is derived from an EMBL/GenBank/DDBJ whole genome shotgun (WGS) entry which is preliminary data.</text>
</comment>
<dbReference type="AlphaFoldDB" id="A0A1F7UUW9"/>
<evidence type="ECO:0000313" key="1">
    <source>
        <dbReference type="EMBL" id="OGL82082.1"/>
    </source>
</evidence>
<protein>
    <recommendedName>
        <fullName evidence="3">DUF4258 domain-containing protein</fullName>
    </recommendedName>
</protein>
<sequence length="86" mass="10322">MRIRFTKHARKRMAERGITEEQVEQTIEFPDKIGRSVFNHARFVVKKIYFNVHLAKKHLLMVIYEEKGKEILVVTIIDTSKIEKYF</sequence>
<organism evidence="1 2">
    <name type="scientific">Candidatus Uhrbacteria bacterium RIFCSPLOWO2_01_FULL_47_24</name>
    <dbReference type="NCBI Taxonomy" id="1802401"/>
    <lineage>
        <taxon>Bacteria</taxon>
        <taxon>Candidatus Uhriibacteriota</taxon>
    </lineage>
</organism>
<reference evidence="1 2" key="1">
    <citation type="journal article" date="2016" name="Nat. Commun.">
        <title>Thousands of microbial genomes shed light on interconnected biogeochemical processes in an aquifer system.</title>
        <authorList>
            <person name="Anantharaman K."/>
            <person name="Brown C.T."/>
            <person name="Hug L.A."/>
            <person name="Sharon I."/>
            <person name="Castelle C.J."/>
            <person name="Probst A.J."/>
            <person name="Thomas B.C."/>
            <person name="Singh A."/>
            <person name="Wilkins M.J."/>
            <person name="Karaoz U."/>
            <person name="Brodie E.L."/>
            <person name="Williams K.H."/>
            <person name="Hubbard S.S."/>
            <person name="Banfield J.F."/>
        </authorList>
    </citation>
    <scope>NUCLEOTIDE SEQUENCE [LARGE SCALE GENOMIC DNA]</scope>
</reference>
<evidence type="ECO:0000313" key="2">
    <source>
        <dbReference type="Proteomes" id="UP000176897"/>
    </source>
</evidence>
<name>A0A1F7UUW9_9BACT</name>